<keyword evidence="3" id="KW-1185">Reference proteome</keyword>
<proteinExistence type="predicted"/>
<evidence type="ECO:0000313" key="2">
    <source>
        <dbReference type="EnsemblPlants" id="AET6Gv20327900.1"/>
    </source>
</evidence>
<reference evidence="2" key="3">
    <citation type="journal article" date="2017" name="Nature">
        <title>Genome sequence of the progenitor of the wheat D genome Aegilops tauschii.</title>
        <authorList>
            <person name="Luo M.C."/>
            <person name="Gu Y.Q."/>
            <person name="Puiu D."/>
            <person name="Wang H."/>
            <person name="Twardziok S.O."/>
            <person name="Deal K.R."/>
            <person name="Huo N."/>
            <person name="Zhu T."/>
            <person name="Wang L."/>
            <person name="Wang Y."/>
            <person name="McGuire P.E."/>
            <person name="Liu S."/>
            <person name="Long H."/>
            <person name="Ramasamy R.K."/>
            <person name="Rodriguez J.C."/>
            <person name="Van S.L."/>
            <person name="Yuan L."/>
            <person name="Wang Z."/>
            <person name="Xia Z."/>
            <person name="Xiao L."/>
            <person name="Anderson O.D."/>
            <person name="Ouyang S."/>
            <person name="Liang Y."/>
            <person name="Zimin A.V."/>
            <person name="Pertea G."/>
            <person name="Qi P."/>
            <person name="Bennetzen J.L."/>
            <person name="Dai X."/>
            <person name="Dawson M.W."/>
            <person name="Muller H.G."/>
            <person name="Kugler K."/>
            <person name="Rivarola-Duarte L."/>
            <person name="Spannagl M."/>
            <person name="Mayer K.F.X."/>
            <person name="Lu F.H."/>
            <person name="Bevan M.W."/>
            <person name="Leroy P."/>
            <person name="Li P."/>
            <person name="You F.M."/>
            <person name="Sun Q."/>
            <person name="Liu Z."/>
            <person name="Lyons E."/>
            <person name="Wicker T."/>
            <person name="Salzberg S.L."/>
            <person name="Devos K.M."/>
            <person name="Dvorak J."/>
        </authorList>
    </citation>
    <scope>NUCLEOTIDE SEQUENCE [LARGE SCALE GENOMIC DNA]</scope>
    <source>
        <strain evidence="2">cv. AL8/78</strain>
    </source>
</reference>
<reference evidence="3" key="2">
    <citation type="journal article" date="2017" name="Nat. Plants">
        <title>The Aegilops tauschii genome reveals multiple impacts of transposons.</title>
        <authorList>
            <person name="Zhao G."/>
            <person name="Zou C."/>
            <person name="Li K."/>
            <person name="Wang K."/>
            <person name="Li T."/>
            <person name="Gao L."/>
            <person name="Zhang X."/>
            <person name="Wang H."/>
            <person name="Yang Z."/>
            <person name="Liu X."/>
            <person name="Jiang W."/>
            <person name="Mao L."/>
            <person name="Kong X."/>
            <person name="Jiao Y."/>
            <person name="Jia J."/>
        </authorList>
    </citation>
    <scope>NUCLEOTIDE SEQUENCE [LARGE SCALE GENOMIC DNA]</scope>
    <source>
        <strain evidence="3">cv. AL8/78</strain>
    </source>
</reference>
<dbReference type="Gramene" id="AET6Gv20327900.1">
    <property type="protein sequence ID" value="AET6Gv20327900.1"/>
    <property type="gene ID" value="AET6Gv20327900"/>
</dbReference>
<feature type="compositionally biased region" description="Polar residues" evidence="1">
    <location>
        <begin position="30"/>
        <end position="39"/>
    </location>
</feature>
<evidence type="ECO:0000313" key="3">
    <source>
        <dbReference type="Proteomes" id="UP000015105"/>
    </source>
</evidence>
<dbReference type="EnsemblPlants" id="AET6Gv20327900.1">
    <property type="protein sequence ID" value="AET6Gv20327900.1"/>
    <property type="gene ID" value="AET6Gv20327900"/>
</dbReference>
<dbReference type="Proteomes" id="UP000015105">
    <property type="component" value="Chromosome 6D"/>
</dbReference>
<reference evidence="2" key="4">
    <citation type="submission" date="2019-03" db="UniProtKB">
        <authorList>
            <consortium name="EnsemblPlants"/>
        </authorList>
    </citation>
    <scope>IDENTIFICATION</scope>
</reference>
<organism evidence="2 3">
    <name type="scientific">Aegilops tauschii subsp. strangulata</name>
    <name type="common">Goatgrass</name>
    <dbReference type="NCBI Taxonomy" id="200361"/>
    <lineage>
        <taxon>Eukaryota</taxon>
        <taxon>Viridiplantae</taxon>
        <taxon>Streptophyta</taxon>
        <taxon>Embryophyta</taxon>
        <taxon>Tracheophyta</taxon>
        <taxon>Spermatophyta</taxon>
        <taxon>Magnoliopsida</taxon>
        <taxon>Liliopsida</taxon>
        <taxon>Poales</taxon>
        <taxon>Poaceae</taxon>
        <taxon>BOP clade</taxon>
        <taxon>Pooideae</taxon>
        <taxon>Triticodae</taxon>
        <taxon>Triticeae</taxon>
        <taxon>Triticinae</taxon>
        <taxon>Aegilops</taxon>
    </lineage>
</organism>
<sequence length="87" mass="9509">MNPPEELLPPPPPPPPPPPNRNGGNPTPPSSSLGFTFSLTEPDGGEVGPENDLRFAVCVWLAQHVMFCRKKTFRDDPVTCTLFFCGF</sequence>
<feature type="compositionally biased region" description="Pro residues" evidence="1">
    <location>
        <begin position="1"/>
        <end position="20"/>
    </location>
</feature>
<dbReference type="AlphaFoldDB" id="A0A453NCT1"/>
<feature type="region of interest" description="Disordered" evidence="1">
    <location>
        <begin position="1"/>
        <end position="48"/>
    </location>
</feature>
<evidence type="ECO:0000256" key="1">
    <source>
        <dbReference type="SAM" id="MobiDB-lite"/>
    </source>
</evidence>
<name>A0A453NCT1_AEGTS</name>
<accession>A0A453NCT1</accession>
<reference evidence="3" key="1">
    <citation type="journal article" date="2014" name="Science">
        <title>Ancient hybridizations among the ancestral genomes of bread wheat.</title>
        <authorList>
            <consortium name="International Wheat Genome Sequencing Consortium,"/>
            <person name="Marcussen T."/>
            <person name="Sandve S.R."/>
            <person name="Heier L."/>
            <person name="Spannagl M."/>
            <person name="Pfeifer M."/>
            <person name="Jakobsen K.S."/>
            <person name="Wulff B.B."/>
            <person name="Steuernagel B."/>
            <person name="Mayer K.F."/>
            <person name="Olsen O.A."/>
        </authorList>
    </citation>
    <scope>NUCLEOTIDE SEQUENCE [LARGE SCALE GENOMIC DNA]</scope>
    <source>
        <strain evidence="3">cv. AL8/78</strain>
    </source>
</reference>
<reference evidence="2" key="5">
    <citation type="journal article" date="2021" name="G3 (Bethesda)">
        <title>Aegilops tauschii genome assembly Aet v5.0 features greater sequence contiguity and improved annotation.</title>
        <authorList>
            <person name="Wang L."/>
            <person name="Zhu T."/>
            <person name="Rodriguez J.C."/>
            <person name="Deal K.R."/>
            <person name="Dubcovsky J."/>
            <person name="McGuire P.E."/>
            <person name="Lux T."/>
            <person name="Spannagl M."/>
            <person name="Mayer K.F.X."/>
            <person name="Baldrich P."/>
            <person name="Meyers B.C."/>
            <person name="Huo N."/>
            <person name="Gu Y.Q."/>
            <person name="Zhou H."/>
            <person name="Devos K.M."/>
            <person name="Bennetzen J.L."/>
            <person name="Unver T."/>
            <person name="Budak H."/>
            <person name="Gulick P.J."/>
            <person name="Galiba G."/>
            <person name="Kalapos B."/>
            <person name="Nelson D.R."/>
            <person name="Li P."/>
            <person name="You F.M."/>
            <person name="Luo M.C."/>
            <person name="Dvorak J."/>
        </authorList>
    </citation>
    <scope>NUCLEOTIDE SEQUENCE [LARGE SCALE GENOMIC DNA]</scope>
    <source>
        <strain evidence="2">cv. AL8/78</strain>
    </source>
</reference>
<protein>
    <submittedName>
        <fullName evidence="2">Uncharacterized protein</fullName>
    </submittedName>
</protein>